<evidence type="ECO:0000313" key="1">
    <source>
        <dbReference type="EMBL" id="KAJ5216096.1"/>
    </source>
</evidence>
<dbReference type="OrthoDB" id="3990906at2759"/>
<accession>A0A9W9TB68</accession>
<sequence length="137" mass="15461">MVFSSQTHAEHCSDYALFGTALESLRPVSSHGNLAATEFYDNLEYLQQCLNQNCGSPAQRFVSIGSLRPHQNSPDMLPLHTNPPTGRPTEIGMSGDPTMSDIMGQGNVTDEMVFWTGAWKSFWRELMRIWDHLTRQE</sequence>
<dbReference type="EMBL" id="JAPQKR010000005">
    <property type="protein sequence ID" value="KAJ5216096.1"/>
    <property type="molecule type" value="Genomic_DNA"/>
</dbReference>
<reference evidence="1" key="2">
    <citation type="journal article" date="2023" name="IMA Fungus">
        <title>Comparative genomic study of the Penicillium genus elucidates a diverse pangenome and 15 lateral gene transfer events.</title>
        <authorList>
            <person name="Petersen C."/>
            <person name="Sorensen T."/>
            <person name="Nielsen M.R."/>
            <person name="Sondergaard T.E."/>
            <person name="Sorensen J.L."/>
            <person name="Fitzpatrick D.A."/>
            <person name="Frisvad J.C."/>
            <person name="Nielsen K.L."/>
        </authorList>
    </citation>
    <scope>NUCLEOTIDE SEQUENCE</scope>
    <source>
        <strain evidence="1">IBT 15544</strain>
    </source>
</reference>
<protein>
    <submittedName>
        <fullName evidence="1">Uncharacterized protein</fullName>
    </submittedName>
</protein>
<dbReference type="RefSeq" id="XP_058311909.1">
    <property type="nucleotide sequence ID" value="XM_058449565.1"/>
</dbReference>
<reference evidence="1" key="1">
    <citation type="submission" date="2022-12" db="EMBL/GenBank/DDBJ databases">
        <authorList>
            <person name="Petersen C."/>
        </authorList>
    </citation>
    <scope>NUCLEOTIDE SEQUENCE</scope>
    <source>
        <strain evidence="1">IBT 15544</strain>
    </source>
</reference>
<dbReference type="GeneID" id="83176866"/>
<proteinExistence type="predicted"/>
<dbReference type="Proteomes" id="UP001150904">
    <property type="component" value="Unassembled WGS sequence"/>
</dbReference>
<name>A0A9W9TB68_9EURO</name>
<keyword evidence="2" id="KW-1185">Reference proteome</keyword>
<dbReference type="AlphaFoldDB" id="A0A9W9TB68"/>
<evidence type="ECO:0000313" key="2">
    <source>
        <dbReference type="Proteomes" id="UP001150904"/>
    </source>
</evidence>
<comment type="caution">
    <text evidence="1">The sequence shown here is derived from an EMBL/GenBank/DDBJ whole genome shotgun (WGS) entry which is preliminary data.</text>
</comment>
<gene>
    <name evidence="1" type="ORF">N7498_002503</name>
</gene>
<organism evidence="1 2">
    <name type="scientific">Penicillium cinerascens</name>
    <dbReference type="NCBI Taxonomy" id="70096"/>
    <lineage>
        <taxon>Eukaryota</taxon>
        <taxon>Fungi</taxon>
        <taxon>Dikarya</taxon>
        <taxon>Ascomycota</taxon>
        <taxon>Pezizomycotina</taxon>
        <taxon>Eurotiomycetes</taxon>
        <taxon>Eurotiomycetidae</taxon>
        <taxon>Eurotiales</taxon>
        <taxon>Aspergillaceae</taxon>
        <taxon>Penicillium</taxon>
    </lineage>
</organism>